<sequence>MRKANSSAIGLLAFVLMLSLVFPAAALSSPGDPLTWRDSTWDYRSEDPTDVKPEIEPAKLFGVASLTLIAYGAAYGFVFEKGWWDDNGGRGFHFENDFDYALNLDKFGHFAAGVVIGEAFYEGYRWAGASEFQSYLFAGFTALATHIAIDIKDGFAPKWGFSIFDVLSGGLGGFLPMAERYVPVFKYIDLKWSYWINSNAYYDQEHDASGGVFTDDYVNQTFWLSLKPYRMLPEAARKYYPSWLAIAVGLSIDDRVFTKEPHPHREVYIALDYDLEAFRPQSRLARTIVKALNYFKLPAPTIQVYPEFHWYLLYPIKF</sequence>
<dbReference type="RefSeq" id="WP_109571912.1">
    <property type="nucleotide sequence ID" value="NZ_UHJL01000001.1"/>
</dbReference>
<dbReference type="EMBL" id="UHJL01000001">
    <property type="protein sequence ID" value="SUQ19193.1"/>
    <property type="molecule type" value="Genomic_DNA"/>
</dbReference>
<evidence type="ECO:0008006" key="3">
    <source>
        <dbReference type="Google" id="ProtNLM"/>
    </source>
</evidence>
<organism evidence="1 2">
    <name type="scientific">Fibrobacter succinogenes</name>
    <name type="common">Bacteroides succinogenes</name>
    <dbReference type="NCBI Taxonomy" id="833"/>
    <lineage>
        <taxon>Bacteria</taxon>
        <taxon>Pseudomonadati</taxon>
        <taxon>Fibrobacterota</taxon>
        <taxon>Fibrobacteria</taxon>
        <taxon>Fibrobacterales</taxon>
        <taxon>Fibrobacteraceae</taxon>
        <taxon>Fibrobacter</taxon>
    </lineage>
</organism>
<gene>
    <name evidence="1" type="ORF">SAMN05661053_0421</name>
</gene>
<dbReference type="Proteomes" id="UP000255423">
    <property type="component" value="Unassembled WGS sequence"/>
</dbReference>
<protein>
    <recommendedName>
        <fullName evidence="3">DUF2279 domain-containing protein</fullName>
    </recommendedName>
</protein>
<reference evidence="1 2" key="1">
    <citation type="submission" date="2017-08" db="EMBL/GenBank/DDBJ databases">
        <authorList>
            <person name="de Groot N.N."/>
        </authorList>
    </citation>
    <scope>NUCLEOTIDE SEQUENCE [LARGE SCALE GENOMIC DNA]</scope>
    <source>
        <strain evidence="1 2">HM2</strain>
    </source>
</reference>
<evidence type="ECO:0000313" key="2">
    <source>
        <dbReference type="Proteomes" id="UP000255423"/>
    </source>
</evidence>
<evidence type="ECO:0000313" key="1">
    <source>
        <dbReference type="EMBL" id="SUQ19193.1"/>
    </source>
</evidence>
<proteinExistence type="predicted"/>
<accession>A0A380RUD2</accession>
<name>A0A380RUD2_FIBSU</name>
<dbReference type="AlphaFoldDB" id="A0A380RUD2"/>